<sequence>MRLWSLHPRYLDSKGLVACWRETLLAQKVLSGGTVGYRNHPQLTRFRTGGDPISLIGAYLEGVAAEADSRGYRFNRALILEPHAPLTPLLTVTAGQLEHEREHLLAKLAVRAVELVQTVPMPPETHPLFSTIPGPIEPWEVP</sequence>
<reference evidence="1 2" key="1">
    <citation type="submission" date="2017-02" db="EMBL/GenBank/DDBJ databases">
        <authorList>
            <person name="Peterson S.W."/>
        </authorList>
    </citation>
    <scope>NUCLEOTIDE SEQUENCE [LARGE SCALE GENOMIC DNA]</scope>
    <source>
        <strain evidence="1 2">B Ar 00.02</strain>
    </source>
</reference>
<evidence type="ECO:0000313" key="1">
    <source>
        <dbReference type="EMBL" id="SJM59034.1"/>
    </source>
</evidence>
<keyword evidence="2" id="KW-1185">Reference proteome</keyword>
<name>A0A1R4FSU6_9MICC</name>
<protein>
    <submittedName>
        <fullName evidence="1">Pyrimidine dimer DNA glycosylase</fullName>
    </submittedName>
</protein>
<evidence type="ECO:0000313" key="2">
    <source>
        <dbReference type="Proteomes" id="UP000195913"/>
    </source>
</evidence>
<gene>
    <name evidence="1" type="ORF">FM101_05640</name>
</gene>
<organism evidence="1 2">
    <name type="scientific">Arthrobacter rhombi</name>
    <dbReference type="NCBI Taxonomy" id="71253"/>
    <lineage>
        <taxon>Bacteria</taxon>
        <taxon>Bacillati</taxon>
        <taxon>Actinomycetota</taxon>
        <taxon>Actinomycetes</taxon>
        <taxon>Micrococcales</taxon>
        <taxon>Micrococcaceae</taxon>
        <taxon>Arthrobacter</taxon>
    </lineage>
</organism>
<dbReference type="InterPro" id="IPR004260">
    <property type="entry name" value="Pyr-dimer_DNA_glycosylase"/>
</dbReference>
<accession>A0A1R4FSU6</accession>
<dbReference type="Proteomes" id="UP000195913">
    <property type="component" value="Unassembled WGS sequence"/>
</dbReference>
<dbReference type="RefSeq" id="WP_086996660.1">
    <property type="nucleotide sequence ID" value="NZ_FUHW01000022.1"/>
</dbReference>
<dbReference type="AlphaFoldDB" id="A0A1R4FSU6"/>
<proteinExistence type="predicted"/>
<dbReference type="Pfam" id="PF03013">
    <property type="entry name" value="Pyr_excise"/>
    <property type="match status" value="1"/>
</dbReference>
<dbReference type="EMBL" id="FUHW01000022">
    <property type="protein sequence ID" value="SJM59034.1"/>
    <property type="molecule type" value="Genomic_DNA"/>
</dbReference>